<dbReference type="Proteomes" id="UP000035680">
    <property type="component" value="Unassembled WGS sequence"/>
</dbReference>
<dbReference type="GO" id="GO:0005634">
    <property type="term" value="C:nucleus"/>
    <property type="evidence" value="ECO:0007669"/>
    <property type="project" value="TreeGrafter"/>
</dbReference>
<organism evidence="2 3">
    <name type="scientific">Strongyloides venezuelensis</name>
    <name type="common">Threadworm</name>
    <dbReference type="NCBI Taxonomy" id="75913"/>
    <lineage>
        <taxon>Eukaryota</taxon>
        <taxon>Metazoa</taxon>
        <taxon>Ecdysozoa</taxon>
        <taxon>Nematoda</taxon>
        <taxon>Chromadorea</taxon>
        <taxon>Rhabditida</taxon>
        <taxon>Tylenchina</taxon>
        <taxon>Panagrolaimomorpha</taxon>
        <taxon>Strongyloidoidea</taxon>
        <taxon>Strongyloididae</taxon>
        <taxon>Strongyloides</taxon>
    </lineage>
</organism>
<dbReference type="GO" id="GO:0005525">
    <property type="term" value="F:GTP binding"/>
    <property type="evidence" value="ECO:0007669"/>
    <property type="project" value="InterPro"/>
</dbReference>
<evidence type="ECO:0000256" key="1">
    <source>
        <dbReference type="SAM" id="MobiDB-lite"/>
    </source>
</evidence>
<dbReference type="InterPro" id="IPR040385">
    <property type="entry name" value="RABL6"/>
</dbReference>
<dbReference type="SUPFAM" id="SSF52540">
    <property type="entry name" value="P-loop containing nucleoside triphosphate hydrolases"/>
    <property type="match status" value="1"/>
</dbReference>
<name>A0A0K0FK80_STRVS</name>
<dbReference type="GO" id="GO:0003924">
    <property type="term" value="F:GTPase activity"/>
    <property type="evidence" value="ECO:0007669"/>
    <property type="project" value="InterPro"/>
</dbReference>
<feature type="compositionally biased region" description="Basic residues" evidence="1">
    <location>
        <begin position="485"/>
        <end position="500"/>
    </location>
</feature>
<protein>
    <submittedName>
        <fullName evidence="3">Rab-like protein 6 (inferred by orthology to a human protein)</fullName>
    </submittedName>
</protein>
<feature type="region of interest" description="Disordered" evidence="1">
    <location>
        <begin position="481"/>
        <end position="519"/>
    </location>
</feature>
<dbReference type="Pfam" id="PF08477">
    <property type="entry name" value="Roc"/>
    <property type="match status" value="1"/>
</dbReference>
<dbReference type="AlphaFoldDB" id="A0A0K0FK80"/>
<evidence type="ECO:0000313" key="3">
    <source>
        <dbReference type="WBParaSite" id="SVE_0944400.1"/>
    </source>
</evidence>
<evidence type="ECO:0000313" key="2">
    <source>
        <dbReference type="Proteomes" id="UP000035680"/>
    </source>
</evidence>
<keyword evidence="2" id="KW-1185">Reference proteome</keyword>
<dbReference type="PANTHER" id="PTHR14932">
    <property type="entry name" value="RAS GTPASE-RELATED"/>
    <property type="match status" value="1"/>
</dbReference>
<dbReference type="Pfam" id="PF00071">
    <property type="entry name" value="Ras"/>
    <property type="match status" value="1"/>
</dbReference>
<proteinExistence type="predicted"/>
<dbReference type="WBParaSite" id="SVE_0944400.1">
    <property type="protein sequence ID" value="SVE_0944400.1"/>
    <property type="gene ID" value="SVE_0944400"/>
</dbReference>
<dbReference type="GO" id="GO:0005829">
    <property type="term" value="C:cytosol"/>
    <property type="evidence" value="ECO:0007669"/>
    <property type="project" value="TreeGrafter"/>
</dbReference>
<reference evidence="3" key="2">
    <citation type="submission" date="2015-08" db="UniProtKB">
        <authorList>
            <consortium name="WormBaseParasite"/>
        </authorList>
    </citation>
    <scope>IDENTIFICATION</scope>
</reference>
<dbReference type="PROSITE" id="PS51419">
    <property type="entry name" value="RAB"/>
    <property type="match status" value="1"/>
</dbReference>
<dbReference type="Gene3D" id="3.40.50.300">
    <property type="entry name" value="P-loop containing nucleotide triphosphate hydrolases"/>
    <property type="match status" value="1"/>
</dbReference>
<dbReference type="STRING" id="75913.A0A0K0FK80"/>
<dbReference type="PRINTS" id="PR00449">
    <property type="entry name" value="RASTRNSFRMNG"/>
</dbReference>
<dbReference type="InterPro" id="IPR001806">
    <property type="entry name" value="Small_GTPase"/>
</dbReference>
<dbReference type="InterPro" id="IPR027417">
    <property type="entry name" value="P-loop_NTPase"/>
</dbReference>
<feature type="compositionally biased region" description="Basic and acidic residues" evidence="1">
    <location>
        <begin position="507"/>
        <end position="519"/>
    </location>
</feature>
<accession>A0A0K0FK80</accession>
<dbReference type="SMART" id="SM00175">
    <property type="entry name" value="RAB"/>
    <property type="match status" value="1"/>
</dbReference>
<dbReference type="PANTHER" id="PTHR14932:SF1">
    <property type="entry name" value="RAB-LIKE PROTEIN 6"/>
    <property type="match status" value="1"/>
</dbReference>
<sequence length="546" mass="63466">MFLEYKFNYDIFIGDAMFKVLRQRLTKDGDNGIFQGDKKIPHGVKKLEKELQKRYANGVNYNMKIIVRGDRNVGKSALFNRLQGKPFNEKYVATEEIQVTNIEWNYKNTDHIVKVEVWDVVDEGKKRKVVSEDTPSGLKLCNNSTFDTIACDASVIDVYKNTHGVIFVFDITKNWTWQYVQRELSKIDTNISVLVMANKSDLESERVIENETCEYFLKELGRNNVLFTTSSMKTAHGLRFLHSFFNLPFLHLQKDVLEKSLKQNQHEIALTYLELNSFYKESREEQVSDDDNFGNNHCQVDNNNITNESVNKSNEKCIVKEIVSSDDDELEGNTMVDMYEDDFDSTDDFNQTLKVPIEIQKPKNWDNSIDLIETSTIPHNHDSTLFNEDLHRNKINYNESKLNVGNQIIKTCKKDKIKTTKKKSISPPEISDFELDIKEECNKNEKPIKYNYISNKVQSTNGNSLRIFELFTSDEDKLTSSINTNRRKKSKKNKKEKKTKCQNNDNTHSKAEKGVSKLNKTKQEDLLIEDFTTPINNDIYKEYDPI</sequence>
<reference evidence="2" key="1">
    <citation type="submission" date="2014-07" db="EMBL/GenBank/DDBJ databases">
        <authorList>
            <person name="Martin A.A"/>
            <person name="De Silva N."/>
        </authorList>
    </citation>
    <scope>NUCLEOTIDE SEQUENCE</scope>
</reference>